<feature type="signal peptide" evidence="2">
    <location>
        <begin position="1"/>
        <end position="22"/>
    </location>
</feature>
<feature type="compositionally biased region" description="Low complexity" evidence="1">
    <location>
        <begin position="330"/>
        <end position="340"/>
    </location>
</feature>
<dbReference type="Proteomes" id="UP001152797">
    <property type="component" value="Unassembled WGS sequence"/>
</dbReference>
<organism evidence="3">
    <name type="scientific">Cladocopium goreaui</name>
    <dbReference type="NCBI Taxonomy" id="2562237"/>
    <lineage>
        <taxon>Eukaryota</taxon>
        <taxon>Sar</taxon>
        <taxon>Alveolata</taxon>
        <taxon>Dinophyceae</taxon>
        <taxon>Suessiales</taxon>
        <taxon>Symbiodiniaceae</taxon>
        <taxon>Cladocopium</taxon>
    </lineage>
</organism>
<evidence type="ECO:0000256" key="2">
    <source>
        <dbReference type="SAM" id="SignalP"/>
    </source>
</evidence>
<sequence length="721" mass="78163">AIKKAMHFRSQIWLWFGRLIAAVSVLTKVAKPAKIPESPKSPKQGAAEDEADKQVYRIHGHVTYYMHDQSKESMQSVQKPKRGIKVDTDSDIVKSSATARIKMSKTKAQIATATTSDIVSAGGAGDPMSLPAMFQRILKTQKEQPRTPPVGTTYGFTSASEWGSPSGPSPQPPPMLSKHDASSAVAGLALPEPNLEPEPKVLYMEPTKATFSGWDRFKVPFDKPVLSSDGKGSSSSAQMPEKQTDIKSYFTDSDSNPKSQTERPGVGAADAMAVDPVGEAVGEALSPPPLPSQSASQSSPASHHPGNGGCTSAEGDQTGQGGAGGGNKVASAPAPSAPASNPKLYLDPLAAGSPFPRMPPQRKVKSVEDAFNWPRHFFERLSKAVPFPEQVLGFLRQHFAHHMTYSSIFSGVDAPGTSLHIIAEALKMYGDDGAGTCGGGDDEGAGAGAPTGPKHLWAVEWLPASQAELLAMPHAPRRIAASLDFRAYRGPLKDLGRAIAAEKMLCYECSHMYDPQMMESVLGIMLKKSSLAEWSFGMSLKGGWPHSRMDIMLSRLLSLFNRKCEVPFHAFLLATEDEIMWDCEWMRSRPTSAAKNRPQTTAEIFAHEGGVAFLSEYEKANLKNYQKVLVKKFGKAFAPRAACQLNQSADDWPMHSKVSGSMELQGIPMYKHLAVPGKNLRVHSFAKPLDDEAEDVKRRWEELQQRRSRSAMAGQVGNSMH</sequence>
<keyword evidence="5" id="KW-1185">Reference proteome</keyword>
<feature type="compositionally biased region" description="Gly residues" evidence="1">
    <location>
        <begin position="318"/>
        <end position="327"/>
    </location>
</feature>
<keyword evidence="2" id="KW-0732">Signal</keyword>
<feature type="compositionally biased region" description="Polar residues" evidence="1">
    <location>
        <begin position="250"/>
        <end position="259"/>
    </location>
</feature>
<feature type="chain" id="PRO_5043272211" evidence="2">
    <location>
        <begin position="23"/>
        <end position="721"/>
    </location>
</feature>
<dbReference type="EMBL" id="CAMXCT010001348">
    <property type="protein sequence ID" value="CAI3989254.1"/>
    <property type="molecule type" value="Genomic_DNA"/>
</dbReference>
<proteinExistence type="predicted"/>
<evidence type="ECO:0000256" key="1">
    <source>
        <dbReference type="SAM" id="MobiDB-lite"/>
    </source>
</evidence>
<reference evidence="4" key="2">
    <citation type="submission" date="2024-04" db="EMBL/GenBank/DDBJ databases">
        <authorList>
            <person name="Chen Y."/>
            <person name="Shah S."/>
            <person name="Dougan E. K."/>
            <person name="Thang M."/>
            <person name="Chan C."/>
        </authorList>
    </citation>
    <scope>NUCLEOTIDE SEQUENCE [LARGE SCALE GENOMIC DNA]</scope>
</reference>
<feature type="region of interest" description="Disordered" evidence="1">
    <location>
        <begin position="157"/>
        <end position="184"/>
    </location>
</feature>
<evidence type="ECO:0000313" key="3">
    <source>
        <dbReference type="EMBL" id="CAI3989254.1"/>
    </source>
</evidence>
<evidence type="ECO:0000313" key="4">
    <source>
        <dbReference type="EMBL" id="CAL1142629.1"/>
    </source>
</evidence>
<feature type="region of interest" description="Disordered" evidence="1">
    <location>
        <begin position="248"/>
        <end position="267"/>
    </location>
</feature>
<feature type="compositionally biased region" description="Low complexity" evidence="1">
    <location>
        <begin position="292"/>
        <end position="305"/>
    </location>
</feature>
<reference evidence="3" key="1">
    <citation type="submission" date="2022-10" db="EMBL/GenBank/DDBJ databases">
        <authorList>
            <person name="Chen Y."/>
            <person name="Dougan E. K."/>
            <person name="Chan C."/>
            <person name="Rhodes N."/>
            <person name="Thang M."/>
        </authorList>
    </citation>
    <scope>NUCLEOTIDE SEQUENCE</scope>
</reference>
<dbReference type="EMBL" id="CAMXCT020001348">
    <property type="protein sequence ID" value="CAL1142629.1"/>
    <property type="molecule type" value="Genomic_DNA"/>
</dbReference>
<gene>
    <name evidence="3" type="ORF">C1SCF055_LOCUS16343</name>
</gene>
<dbReference type="EMBL" id="CAMXCT030001348">
    <property type="protein sequence ID" value="CAL4776566.1"/>
    <property type="molecule type" value="Genomic_DNA"/>
</dbReference>
<evidence type="ECO:0000313" key="5">
    <source>
        <dbReference type="Proteomes" id="UP001152797"/>
    </source>
</evidence>
<comment type="caution">
    <text evidence="3">The sequence shown here is derived from an EMBL/GenBank/DDBJ whole genome shotgun (WGS) entry which is preliminary data.</text>
</comment>
<accession>A0A9P1FTQ8</accession>
<name>A0A9P1FTQ8_9DINO</name>
<feature type="region of interest" description="Disordered" evidence="1">
    <location>
        <begin position="281"/>
        <end position="345"/>
    </location>
</feature>
<protein>
    <submittedName>
        <fullName evidence="3">Uncharacterized protein</fullName>
    </submittedName>
</protein>
<feature type="non-terminal residue" evidence="3">
    <location>
        <position position="721"/>
    </location>
</feature>
<dbReference type="AlphaFoldDB" id="A0A9P1FTQ8"/>
<feature type="non-terminal residue" evidence="3">
    <location>
        <position position="1"/>
    </location>
</feature>